<accession>A0AAD6M6U8</accession>
<dbReference type="Pfam" id="PF00954">
    <property type="entry name" value="S_locus_glycop"/>
    <property type="match status" value="1"/>
</dbReference>
<dbReference type="InterPro" id="IPR011009">
    <property type="entry name" value="Kinase-like_dom_sf"/>
</dbReference>
<dbReference type="Pfam" id="PF07714">
    <property type="entry name" value="PK_Tyr_Ser-Thr"/>
    <property type="match status" value="1"/>
</dbReference>
<dbReference type="PIRSF" id="PIRSF000641">
    <property type="entry name" value="SRK"/>
    <property type="match status" value="1"/>
</dbReference>
<dbReference type="InterPro" id="IPR001245">
    <property type="entry name" value="Ser-Thr/Tyr_kinase_cat_dom"/>
</dbReference>
<dbReference type="InterPro" id="IPR003609">
    <property type="entry name" value="Pan_app"/>
</dbReference>
<dbReference type="PANTHER" id="PTHR32444:SF183">
    <property type="entry name" value="APPLE DOMAIN-CONTAINING PROTEIN"/>
    <property type="match status" value="1"/>
</dbReference>
<feature type="domain" description="Protein kinase" evidence="16">
    <location>
        <begin position="489"/>
        <end position="774"/>
    </location>
</feature>
<evidence type="ECO:0000256" key="2">
    <source>
        <dbReference type="ARBA" id="ARBA00022553"/>
    </source>
</evidence>
<dbReference type="Pfam" id="PF01453">
    <property type="entry name" value="B_lectin"/>
    <property type="match status" value="1"/>
</dbReference>
<evidence type="ECO:0000256" key="11">
    <source>
        <dbReference type="ARBA" id="ARBA00047899"/>
    </source>
</evidence>
<dbReference type="EMBL" id="JAQIZT010000011">
    <property type="protein sequence ID" value="KAJ6980053.1"/>
    <property type="molecule type" value="Genomic_DNA"/>
</dbReference>
<dbReference type="SMART" id="SM00108">
    <property type="entry name" value="B_lectin"/>
    <property type="match status" value="1"/>
</dbReference>
<feature type="transmembrane region" description="Helical" evidence="14">
    <location>
        <begin position="431"/>
        <end position="452"/>
    </location>
</feature>
<name>A0AAD6M6U8_9ROSI</name>
<comment type="similarity">
    <text evidence="13">Belongs to the protein kinase superfamily. Ser/Thr protein kinase family.</text>
</comment>
<evidence type="ECO:0000313" key="19">
    <source>
        <dbReference type="EMBL" id="KAJ6980053.1"/>
    </source>
</evidence>
<dbReference type="FunFam" id="3.50.4.10:FF:000002">
    <property type="entry name" value="G-type lectin S-receptor-like serine/threonine-protein kinase"/>
    <property type="match status" value="1"/>
</dbReference>
<dbReference type="PANTHER" id="PTHR32444">
    <property type="entry name" value="BULB-TYPE LECTIN DOMAIN-CONTAINING PROTEIN"/>
    <property type="match status" value="1"/>
</dbReference>
<dbReference type="Gene3D" id="2.90.10.10">
    <property type="entry name" value="Bulb-type lectin domain"/>
    <property type="match status" value="1"/>
</dbReference>
<evidence type="ECO:0000256" key="1">
    <source>
        <dbReference type="ARBA" id="ARBA00022527"/>
    </source>
</evidence>
<keyword evidence="5 13" id="KW-0547">Nucleotide-binding</keyword>
<dbReference type="CDD" id="cd14066">
    <property type="entry name" value="STKc_IRAK"/>
    <property type="match status" value="1"/>
</dbReference>
<dbReference type="InterPro" id="IPR036426">
    <property type="entry name" value="Bulb-type_lectin_dom_sf"/>
</dbReference>
<keyword evidence="20" id="KW-1185">Reference proteome</keyword>
<dbReference type="PROSITE" id="PS00108">
    <property type="entry name" value="PROTEIN_KINASE_ST"/>
    <property type="match status" value="1"/>
</dbReference>
<keyword evidence="4 15" id="KW-0732">Signal</keyword>
<dbReference type="PROSITE" id="PS50927">
    <property type="entry name" value="BULB_LECTIN"/>
    <property type="match status" value="1"/>
</dbReference>
<evidence type="ECO:0000256" key="9">
    <source>
        <dbReference type="ARBA" id="ARBA00023170"/>
    </source>
</evidence>
<comment type="catalytic activity">
    <reaction evidence="11 13">
        <text>L-threonyl-[protein] + ATP = O-phospho-L-threonyl-[protein] + ADP + H(+)</text>
        <dbReference type="Rhea" id="RHEA:46608"/>
        <dbReference type="Rhea" id="RHEA-COMP:11060"/>
        <dbReference type="Rhea" id="RHEA-COMP:11605"/>
        <dbReference type="ChEBI" id="CHEBI:15378"/>
        <dbReference type="ChEBI" id="CHEBI:30013"/>
        <dbReference type="ChEBI" id="CHEBI:30616"/>
        <dbReference type="ChEBI" id="CHEBI:61977"/>
        <dbReference type="ChEBI" id="CHEBI:456216"/>
        <dbReference type="EC" id="2.7.11.1"/>
    </reaction>
</comment>
<keyword evidence="2" id="KW-0597">Phosphoprotein</keyword>
<keyword evidence="14" id="KW-1133">Transmembrane helix</keyword>
<evidence type="ECO:0000313" key="20">
    <source>
        <dbReference type="Proteomes" id="UP001164929"/>
    </source>
</evidence>
<evidence type="ECO:0000259" key="18">
    <source>
        <dbReference type="PROSITE" id="PS50948"/>
    </source>
</evidence>
<dbReference type="PROSITE" id="PS50948">
    <property type="entry name" value="PAN"/>
    <property type="match status" value="1"/>
</dbReference>
<gene>
    <name evidence="19" type="ORF">NC653_028011</name>
</gene>
<keyword evidence="10" id="KW-0325">Glycoprotein</keyword>
<evidence type="ECO:0000256" key="15">
    <source>
        <dbReference type="SAM" id="SignalP"/>
    </source>
</evidence>
<reference evidence="19" key="1">
    <citation type="journal article" date="2023" name="Mol. Ecol. Resour.">
        <title>Chromosome-level genome assembly of a triploid poplar Populus alba 'Berolinensis'.</title>
        <authorList>
            <person name="Chen S."/>
            <person name="Yu Y."/>
            <person name="Wang X."/>
            <person name="Wang S."/>
            <person name="Zhang T."/>
            <person name="Zhou Y."/>
            <person name="He R."/>
            <person name="Meng N."/>
            <person name="Wang Y."/>
            <person name="Liu W."/>
            <person name="Liu Z."/>
            <person name="Liu J."/>
            <person name="Guo Q."/>
            <person name="Huang H."/>
            <person name="Sederoff R.R."/>
            <person name="Wang G."/>
            <person name="Qu G."/>
            <person name="Chen S."/>
        </authorList>
    </citation>
    <scope>NUCLEOTIDE SEQUENCE</scope>
    <source>
        <strain evidence="19">SC-2020</strain>
    </source>
</reference>
<feature type="domain" description="Bulb-type lectin" evidence="17">
    <location>
        <begin position="23"/>
        <end position="143"/>
    </location>
</feature>
<dbReference type="AlphaFoldDB" id="A0AAD6M6U8"/>
<keyword evidence="3 13" id="KW-0808">Transferase</keyword>
<evidence type="ECO:0000256" key="5">
    <source>
        <dbReference type="ARBA" id="ARBA00022741"/>
    </source>
</evidence>
<keyword evidence="1 13" id="KW-0723">Serine/threonine-protein kinase</keyword>
<dbReference type="FunFam" id="2.90.10.10:FF:000004">
    <property type="entry name" value="G-type lectin S-receptor-like serine/threonine-protein kinase"/>
    <property type="match status" value="1"/>
</dbReference>
<dbReference type="InterPro" id="IPR000858">
    <property type="entry name" value="S_locus_glycoprot_dom"/>
</dbReference>
<dbReference type="InterPro" id="IPR000719">
    <property type="entry name" value="Prot_kinase_dom"/>
</dbReference>
<dbReference type="CDD" id="cd00028">
    <property type="entry name" value="B_lectin"/>
    <property type="match status" value="1"/>
</dbReference>
<dbReference type="PROSITE" id="PS50011">
    <property type="entry name" value="PROTEIN_KINASE_DOM"/>
    <property type="match status" value="1"/>
</dbReference>
<evidence type="ECO:0000256" key="13">
    <source>
        <dbReference type="PIRNR" id="PIRNR000641"/>
    </source>
</evidence>
<evidence type="ECO:0000256" key="8">
    <source>
        <dbReference type="ARBA" id="ARBA00023157"/>
    </source>
</evidence>
<dbReference type="Gene3D" id="1.10.510.10">
    <property type="entry name" value="Transferase(Phosphotransferase) domain 1"/>
    <property type="match status" value="1"/>
</dbReference>
<evidence type="ECO:0000256" key="7">
    <source>
        <dbReference type="ARBA" id="ARBA00022840"/>
    </source>
</evidence>
<evidence type="ECO:0000256" key="12">
    <source>
        <dbReference type="ARBA" id="ARBA00048679"/>
    </source>
</evidence>
<dbReference type="Pfam" id="PF08276">
    <property type="entry name" value="PAN_2"/>
    <property type="match status" value="1"/>
</dbReference>
<organism evidence="19 20">
    <name type="scientific">Populus alba x Populus x berolinensis</name>
    <dbReference type="NCBI Taxonomy" id="444605"/>
    <lineage>
        <taxon>Eukaryota</taxon>
        <taxon>Viridiplantae</taxon>
        <taxon>Streptophyta</taxon>
        <taxon>Embryophyta</taxon>
        <taxon>Tracheophyta</taxon>
        <taxon>Spermatophyta</taxon>
        <taxon>Magnoliopsida</taxon>
        <taxon>eudicotyledons</taxon>
        <taxon>Gunneridae</taxon>
        <taxon>Pentapetalae</taxon>
        <taxon>rosids</taxon>
        <taxon>fabids</taxon>
        <taxon>Malpighiales</taxon>
        <taxon>Salicaceae</taxon>
        <taxon>Saliceae</taxon>
        <taxon>Populus</taxon>
    </lineage>
</organism>
<keyword evidence="9" id="KW-0675">Receptor</keyword>
<evidence type="ECO:0000256" key="4">
    <source>
        <dbReference type="ARBA" id="ARBA00022729"/>
    </source>
</evidence>
<evidence type="ECO:0000256" key="3">
    <source>
        <dbReference type="ARBA" id="ARBA00022679"/>
    </source>
</evidence>
<dbReference type="SMART" id="SM00473">
    <property type="entry name" value="PAN_AP"/>
    <property type="match status" value="1"/>
</dbReference>
<feature type="chain" id="PRO_5041944373" description="Receptor-like serine/threonine-protein kinase" evidence="15">
    <location>
        <begin position="24"/>
        <end position="864"/>
    </location>
</feature>
<comment type="caution">
    <text evidence="19">The sequence shown here is derived from an EMBL/GenBank/DDBJ whole genome shotgun (WGS) entry which is preliminary data.</text>
</comment>
<keyword evidence="8" id="KW-1015">Disulfide bond</keyword>
<evidence type="ECO:0000256" key="10">
    <source>
        <dbReference type="ARBA" id="ARBA00023180"/>
    </source>
</evidence>
<dbReference type="CDD" id="cd01098">
    <property type="entry name" value="PAN_AP_plant"/>
    <property type="match status" value="1"/>
</dbReference>
<keyword evidence="6 13" id="KW-0418">Kinase</keyword>
<dbReference type="GO" id="GO:0004674">
    <property type="term" value="F:protein serine/threonine kinase activity"/>
    <property type="evidence" value="ECO:0007669"/>
    <property type="project" value="UniProtKB-KW"/>
</dbReference>
<dbReference type="Proteomes" id="UP001164929">
    <property type="component" value="Chromosome 11"/>
</dbReference>
<dbReference type="InterPro" id="IPR001480">
    <property type="entry name" value="Bulb-type_lectin_dom"/>
</dbReference>
<dbReference type="FunFam" id="1.10.510.10:FF:000060">
    <property type="entry name" value="G-type lectin S-receptor-like serine/threonine-protein kinase"/>
    <property type="match status" value="1"/>
</dbReference>
<dbReference type="EC" id="2.7.11.1" evidence="13"/>
<dbReference type="InterPro" id="IPR008271">
    <property type="entry name" value="Ser/Thr_kinase_AS"/>
</dbReference>
<evidence type="ECO:0000259" key="16">
    <source>
        <dbReference type="PROSITE" id="PS50011"/>
    </source>
</evidence>
<dbReference type="GO" id="GO:0048544">
    <property type="term" value="P:recognition of pollen"/>
    <property type="evidence" value="ECO:0007669"/>
    <property type="project" value="InterPro"/>
</dbReference>
<protein>
    <recommendedName>
        <fullName evidence="13">Receptor-like serine/threonine-protein kinase</fullName>
        <ecNumber evidence="13">2.7.11.1</ecNumber>
    </recommendedName>
</protein>
<dbReference type="SUPFAM" id="SSF51110">
    <property type="entry name" value="alpha-D-mannose-specific plant lectins"/>
    <property type="match status" value="1"/>
</dbReference>
<feature type="domain" description="Apple" evidence="18">
    <location>
        <begin position="333"/>
        <end position="414"/>
    </location>
</feature>
<dbReference type="SMART" id="SM00220">
    <property type="entry name" value="S_TKc"/>
    <property type="match status" value="1"/>
</dbReference>
<proteinExistence type="inferred from homology"/>
<keyword evidence="14" id="KW-0812">Transmembrane</keyword>
<dbReference type="SUPFAM" id="SSF56112">
    <property type="entry name" value="Protein kinase-like (PK-like)"/>
    <property type="match status" value="1"/>
</dbReference>
<evidence type="ECO:0000256" key="6">
    <source>
        <dbReference type="ARBA" id="ARBA00022777"/>
    </source>
</evidence>
<comment type="catalytic activity">
    <reaction evidence="12 13">
        <text>L-seryl-[protein] + ATP = O-phospho-L-seryl-[protein] + ADP + H(+)</text>
        <dbReference type="Rhea" id="RHEA:17989"/>
        <dbReference type="Rhea" id="RHEA-COMP:9863"/>
        <dbReference type="Rhea" id="RHEA-COMP:11604"/>
        <dbReference type="ChEBI" id="CHEBI:15378"/>
        <dbReference type="ChEBI" id="CHEBI:29999"/>
        <dbReference type="ChEBI" id="CHEBI:30616"/>
        <dbReference type="ChEBI" id="CHEBI:83421"/>
        <dbReference type="ChEBI" id="CHEBI:456216"/>
        <dbReference type="EC" id="2.7.11.1"/>
    </reaction>
</comment>
<dbReference type="InterPro" id="IPR024171">
    <property type="entry name" value="SRK-like_kinase"/>
</dbReference>
<dbReference type="GO" id="GO:0005524">
    <property type="term" value="F:ATP binding"/>
    <property type="evidence" value="ECO:0007669"/>
    <property type="project" value="UniProtKB-KW"/>
</dbReference>
<dbReference type="FunFam" id="3.30.200.20:FF:000195">
    <property type="entry name" value="G-type lectin S-receptor-like serine/threonine-protein kinase"/>
    <property type="match status" value="1"/>
</dbReference>
<keyword evidence="14" id="KW-0472">Membrane</keyword>
<dbReference type="Gene3D" id="3.30.200.20">
    <property type="entry name" value="Phosphorylase Kinase, domain 1"/>
    <property type="match status" value="1"/>
</dbReference>
<dbReference type="Gene3D" id="3.50.4.10">
    <property type="entry name" value="Hepatocyte Growth Factor"/>
    <property type="match status" value="1"/>
</dbReference>
<feature type="signal peptide" evidence="15">
    <location>
        <begin position="1"/>
        <end position="23"/>
    </location>
</feature>
<evidence type="ECO:0000256" key="14">
    <source>
        <dbReference type="SAM" id="Phobius"/>
    </source>
</evidence>
<evidence type="ECO:0000259" key="17">
    <source>
        <dbReference type="PROSITE" id="PS50927"/>
    </source>
</evidence>
<sequence>MGAFSVLFACSFLFSVLIDSATSNIIYPSQSIRDGATLLSTGGNFELGFFGPGNSTKRFLGIWYKKSPRTVIWVANREVPLSNTLGALNISSKGILVLYSSTNDVVWSSNSSRTAEDSVAELLETGNLVVREGNDSNPDNFLWQSFDHPSDTLILGMKLGSNFVTKIDKFLSSWKSAEDPARGEYSFVIDTHGYPQLLLKRGNLTLFRAGPWNGIKFIANPSPMPISNEFVFNSKEVYYQLGIQTSVLSRLTLSPLGLPQSFTWNDRTNDWVITEGGQFDPCENYASCGPNTRCEMSRSPRCACLDGFIPKSLADWNISDWKDGCIRRTPLECSDKVGFLKYTGMKLPDTSSSWYDKSISLKECEGLCLKNCSCTAYTNLDIRQGGSGCLIWFGDLIDTRRSTGDGQDLFVRMNASELGVPTKKRTFSKKLAGIVSGAIVSGIGMLILGFILSKRKWNLRKKNHCEEREEDMELPIFDMSTIAHATDAFSNSNKLGEGGFGPVYKGILIGGQQIAVKRLSKSSGQGLDEFKNEVMLIAKLQHRSLVKLLGCCIHEDERMLIYEYMPNKSLDSFIFDQTGRKLLDWSQRINIIGGIARGLLYLHQDSRLRIIHRDIKASNILLDDELNPKISDFGLARIFGGDQTEAKTRRIVGTYGYMSPEYASNGYFSVKSDAFSFGVLVLEIVSGKKNRGFRHLDPNLNLLGHAWMLWIKGTPLELIDEFLIESCNLSEVLRCIQVALLCVQQRPEDRPNMSAVVLILGSEIPLPQPKQPGFFMGIPGSPSLHNCRRSKISDQTVGFSKIPPFRYRVLKPIYRCRIRATNASQVASQPQLIICRILRCGSNLSLCFGYDATHGPHLVRIMVL</sequence>
<keyword evidence="7 13" id="KW-0067">ATP-binding</keyword>